<feature type="transmembrane region" description="Helical" evidence="1">
    <location>
        <begin position="45"/>
        <end position="64"/>
    </location>
</feature>
<dbReference type="Proteomes" id="UP000288623">
    <property type="component" value="Unassembled WGS sequence"/>
</dbReference>
<keyword evidence="1" id="KW-1133">Transmembrane helix</keyword>
<keyword evidence="1" id="KW-0472">Membrane</keyword>
<comment type="caution">
    <text evidence="2">The sequence shown here is derived from an EMBL/GenBank/DDBJ whole genome shotgun (WGS) entry which is preliminary data.</text>
</comment>
<evidence type="ECO:0000313" key="2">
    <source>
        <dbReference type="EMBL" id="RUS52568.1"/>
    </source>
</evidence>
<gene>
    <name evidence="2" type="ORF">QI30_17600</name>
</gene>
<accession>A0A433RQP2</accession>
<evidence type="ECO:0000256" key="1">
    <source>
        <dbReference type="SAM" id="Phobius"/>
    </source>
</evidence>
<reference evidence="2 3" key="1">
    <citation type="submission" date="2014-11" db="EMBL/GenBank/DDBJ databases">
        <title>Genome sequence and analysis of novel Kurthia sp.</title>
        <authorList>
            <person name="Lawson J.N."/>
            <person name="Gonzalez J.E."/>
            <person name="Rinauldi L."/>
            <person name="Xuan Z."/>
            <person name="Firman A."/>
            <person name="Shaddox L."/>
            <person name="Trudeau A."/>
            <person name="Shah S."/>
            <person name="Reiman D."/>
        </authorList>
    </citation>
    <scope>NUCLEOTIDE SEQUENCE [LARGE SCALE GENOMIC DNA]</scope>
    <source>
        <strain evidence="2 3">3B1D</strain>
    </source>
</reference>
<proteinExistence type="predicted"/>
<protein>
    <recommendedName>
        <fullName evidence="4">DUF1648 domain-containing protein</fullName>
    </recommendedName>
</protein>
<keyword evidence="1" id="KW-0812">Transmembrane</keyword>
<feature type="transmembrane region" description="Helical" evidence="1">
    <location>
        <begin position="120"/>
        <end position="143"/>
    </location>
</feature>
<organism evidence="2 3">
    <name type="scientific">Candidatus Kurthia intestinigallinarum</name>
    <dbReference type="NCBI Taxonomy" id="1562256"/>
    <lineage>
        <taxon>Bacteria</taxon>
        <taxon>Bacillati</taxon>
        <taxon>Bacillota</taxon>
        <taxon>Bacilli</taxon>
        <taxon>Bacillales</taxon>
        <taxon>Caryophanaceae</taxon>
        <taxon>Kurthia</taxon>
    </lineage>
</organism>
<sequence length="154" mass="17889">MNKYIFSTVSFILFFAVALYGTVHFHELPPFVYSALFDDWQTREMVFLPLVAGIVLWSFLHLLATHPEWHEFSDKYSENKELSFKNSSTVLHVLKNAVCIVLTLKTYVDIYHILHPTAPVMTGTTLVSIAFLLLSSLLTVYFIRTRHEFLHYSK</sequence>
<dbReference type="AlphaFoldDB" id="A0A433RQP2"/>
<dbReference type="RefSeq" id="WP_126991909.1">
    <property type="nucleotide sequence ID" value="NZ_JTFC01000042.1"/>
</dbReference>
<evidence type="ECO:0000313" key="3">
    <source>
        <dbReference type="Proteomes" id="UP000288623"/>
    </source>
</evidence>
<evidence type="ECO:0008006" key="4">
    <source>
        <dbReference type="Google" id="ProtNLM"/>
    </source>
</evidence>
<keyword evidence="3" id="KW-1185">Reference proteome</keyword>
<dbReference type="OrthoDB" id="9808690at2"/>
<dbReference type="EMBL" id="JTFC01000042">
    <property type="protein sequence ID" value="RUS52568.1"/>
    <property type="molecule type" value="Genomic_DNA"/>
</dbReference>
<name>A0A433RQP2_9BACL</name>